<comment type="caution">
    <text evidence="1">The sequence shown here is derived from an EMBL/GenBank/DDBJ whole genome shotgun (WGS) entry which is preliminary data.</text>
</comment>
<reference evidence="1" key="1">
    <citation type="submission" date="2019-10" db="EMBL/GenBank/DDBJ databases">
        <authorList>
            <consortium name="DOE Joint Genome Institute"/>
            <person name="Kuo A."/>
            <person name="Miyauchi S."/>
            <person name="Kiss E."/>
            <person name="Drula E."/>
            <person name="Kohler A."/>
            <person name="Sanchez-Garcia M."/>
            <person name="Andreopoulos B."/>
            <person name="Barry K.W."/>
            <person name="Bonito G."/>
            <person name="Buee M."/>
            <person name="Carver A."/>
            <person name="Chen C."/>
            <person name="Cichocki N."/>
            <person name="Clum A."/>
            <person name="Culley D."/>
            <person name="Crous P.W."/>
            <person name="Fauchery L."/>
            <person name="Girlanda M."/>
            <person name="Hayes R."/>
            <person name="Keri Z."/>
            <person name="LaButti K."/>
            <person name="Lipzen A."/>
            <person name="Lombard V."/>
            <person name="Magnuson J."/>
            <person name="Maillard F."/>
            <person name="Morin E."/>
            <person name="Murat C."/>
            <person name="Nolan M."/>
            <person name="Ohm R."/>
            <person name="Pangilinan J."/>
            <person name="Pereira M."/>
            <person name="Perotto S."/>
            <person name="Peter M."/>
            <person name="Riley R."/>
            <person name="Sitrit Y."/>
            <person name="Stielow B."/>
            <person name="Szollosi G."/>
            <person name="Zifcakova L."/>
            <person name="Stursova M."/>
            <person name="Spatafora J.W."/>
            <person name="Tedersoo L."/>
            <person name="Vaario L.-M."/>
            <person name="Yamada A."/>
            <person name="Yan M."/>
            <person name="Wang P."/>
            <person name="Xu J."/>
            <person name="Bruns T."/>
            <person name="Baldrian P."/>
            <person name="Vilgalys R."/>
            <person name="Henrissat B."/>
            <person name="Grigoriev I.V."/>
            <person name="Hibbett D."/>
            <person name="Nagy L.G."/>
            <person name="Martin F.M."/>
        </authorList>
    </citation>
    <scope>NUCLEOTIDE SEQUENCE</scope>
    <source>
        <strain evidence="1">Prilba</strain>
    </source>
</reference>
<keyword evidence="2" id="KW-1185">Reference proteome</keyword>
<reference evidence="1" key="2">
    <citation type="journal article" date="2020" name="Nat. Commun.">
        <title>Large-scale genome sequencing of mycorrhizal fungi provides insights into the early evolution of symbiotic traits.</title>
        <authorList>
            <person name="Miyauchi S."/>
            <person name="Kiss E."/>
            <person name="Kuo A."/>
            <person name="Drula E."/>
            <person name="Kohler A."/>
            <person name="Sanchez-Garcia M."/>
            <person name="Morin E."/>
            <person name="Andreopoulos B."/>
            <person name="Barry K.W."/>
            <person name="Bonito G."/>
            <person name="Buee M."/>
            <person name="Carver A."/>
            <person name="Chen C."/>
            <person name="Cichocki N."/>
            <person name="Clum A."/>
            <person name="Culley D."/>
            <person name="Crous P.W."/>
            <person name="Fauchery L."/>
            <person name="Girlanda M."/>
            <person name="Hayes R.D."/>
            <person name="Keri Z."/>
            <person name="LaButti K."/>
            <person name="Lipzen A."/>
            <person name="Lombard V."/>
            <person name="Magnuson J."/>
            <person name="Maillard F."/>
            <person name="Murat C."/>
            <person name="Nolan M."/>
            <person name="Ohm R.A."/>
            <person name="Pangilinan J."/>
            <person name="Pereira M.F."/>
            <person name="Perotto S."/>
            <person name="Peter M."/>
            <person name="Pfister S."/>
            <person name="Riley R."/>
            <person name="Sitrit Y."/>
            <person name="Stielow J.B."/>
            <person name="Szollosi G."/>
            <person name="Zifcakova L."/>
            <person name="Stursova M."/>
            <person name="Spatafora J.W."/>
            <person name="Tedersoo L."/>
            <person name="Vaario L.M."/>
            <person name="Yamada A."/>
            <person name="Yan M."/>
            <person name="Wang P."/>
            <person name="Xu J."/>
            <person name="Bruns T."/>
            <person name="Baldrian P."/>
            <person name="Vilgalys R."/>
            <person name="Dunand C."/>
            <person name="Henrissat B."/>
            <person name="Grigoriev I.V."/>
            <person name="Hibbett D."/>
            <person name="Nagy L.G."/>
            <person name="Martin F.M."/>
        </authorList>
    </citation>
    <scope>NUCLEOTIDE SEQUENCE</scope>
    <source>
        <strain evidence="1">Prilba</strain>
    </source>
</reference>
<proteinExistence type="predicted"/>
<protein>
    <submittedName>
        <fullName evidence="1">Uncharacterized protein</fullName>
    </submittedName>
</protein>
<dbReference type="AlphaFoldDB" id="A0A9P5T6B1"/>
<accession>A0A9P5T6B1</accession>
<name>A0A9P5T6B1_9AGAM</name>
<organism evidence="1 2">
    <name type="scientific">Russula ochroleuca</name>
    <dbReference type="NCBI Taxonomy" id="152965"/>
    <lineage>
        <taxon>Eukaryota</taxon>
        <taxon>Fungi</taxon>
        <taxon>Dikarya</taxon>
        <taxon>Basidiomycota</taxon>
        <taxon>Agaricomycotina</taxon>
        <taxon>Agaricomycetes</taxon>
        <taxon>Russulales</taxon>
        <taxon>Russulaceae</taxon>
        <taxon>Russula</taxon>
    </lineage>
</organism>
<dbReference type="EMBL" id="WHVB01000015">
    <property type="protein sequence ID" value="KAF8476412.1"/>
    <property type="molecule type" value="Genomic_DNA"/>
</dbReference>
<sequence>MPIHGKLLKKKSISQIVTTVAMLKRFVLAQLLLLPASWWPVSASARQLLQYLKHAITNSQDSKGLTPTQVAYTHKSTDREAYSPFLVSSMTVRITM</sequence>
<gene>
    <name evidence="1" type="ORF">DFH94DRAFT_759054</name>
</gene>
<feature type="non-terminal residue" evidence="1">
    <location>
        <position position="1"/>
    </location>
</feature>
<evidence type="ECO:0000313" key="2">
    <source>
        <dbReference type="Proteomes" id="UP000759537"/>
    </source>
</evidence>
<evidence type="ECO:0000313" key="1">
    <source>
        <dbReference type="EMBL" id="KAF8476412.1"/>
    </source>
</evidence>
<dbReference type="Proteomes" id="UP000759537">
    <property type="component" value="Unassembled WGS sequence"/>
</dbReference>